<accession>A0ABS2BNA0</accession>
<evidence type="ECO:0000313" key="3">
    <source>
        <dbReference type="Proteomes" id="UP000809431"/>
    </source>
</evidence>
<evidence type="ECO:0000256" key="1">
    <source>
        <dbReference type="SAM" id="MobiDB-lite"/>
    </source>
</evidence>
<keyword evidence="3" id="KW-1185">Reference proteome</keyword>
<name>A0ABS2BNA0_9NEIS</name>
<dbReference type="RefSeq" id="WP_203539156.1">
    <property type="nucleotide sequence ID" value="NZ_JAESND010000007.1"/>
</dbReference>
<comment type="caution">
    <text evidence="2">The sequence shown here is derived from an EMBL/GenBank/DDBJ whole genome shotgun (WGS) entry which is preliminary data.</text>
</comment>
<protein>
    <submittedName>
        <fullName evidence="2">Uncharacterized protein</fullName>
    </submittedName>
</protein>
<feature type="region of interest" description="Disordered" evidence="1">
    <location>
        <begin position="66"/>
        <end position="98"/>
    </location>
</feature>
<gene>
    <name evidence="2" type="ORF">JMJ54_13885</name>
</gene>
<dbReference type="Proteomes" id="UP000809431">
    <property type="component" value="Unassembled WGS sequence"/>
</dbReference>
<reference evidence="2 3" key="1">
    <citation type="submission" date="2021-01" db="EMBL/GenBank/DDBJ databases">
        <title>Draft Genome Sequence and Polyhydroxyalkanoate Biosynthetic Potential of Jeongeupia naejangsanensis Type Strain DSM 24253.</title>
        <authorList>
            <person name="Turrini P."/>
            <person name="Artuso I."/>
            <person name="Lugli G.A."/>
            <person name="Frangipani E."/>
            <person name="Ventura M."/>
            <person name="Visca P."/>
        </authorList>
    </citation>
    <scope>NUCLEOTIDE SEQUENCE [LARGE SCALE GENOMIC DNA]</scope>
    <source>
        <strain evidence="2 3">DSM 24253</strain>
    </source>
</reference>
<sequence length="175" mass="18620">MSTLVYRKTALGQAEIDSRNLGLTARARRLLILIDGQRSLADIAAVLGHAELAPLLAELGHAGCIASDDDQPTPEPTAAPAPPAPARPAATQQPRPVEALDPIRIVKAKELMTESTQAFLGLMGRGLISEIEAVSDTPALRNAIARWNMALRESRKAGPYADEFVQAVKVLTGLE</sequence>
<feature type="compositionally biased region" description="Low complexity" evidence="1">
    <location>
        <begin position="87"/>
        <end position="96"/>
    </location>
</feature>
<evidence type="ECO:0000313" key="2">
    <source>
        <dbReference type="EMBL" id="MBM3116920.1"/>
    </source>
</evidence>
<feature type="compositionally biased region" description="Pro residues" evidence="1">
    <location>
        <begin position="73"/>
        <end position="86"/>
    </location>
</feature>
<proteinExistence type="predicted"/>
<dbReference type="EMBL" id="JAESND010000007">
    <property type="protein sequence ID" value="MBM3116920.1"/>
    <property type="molecule type" value="Genomic_DNA"/>
</dbReference>
<organism evidence="2 3">
    <name type="scientific">Jeongeupia naejangsanensis</name>
    <dbReference type="NCBI Taxonomy" id="613195"/>
    <lineage>
        <taxon>Bacteria</taxon>
        <taxon>Pseudomonadati</taxon>
        <taxon>Pseudomonadota</taxon>
        <taxon>Betaproteobacteria</taxon>
        <taxon>Neisseriales</taxon>
        <taxon>Chitinibacteraceae</taxon>
        <taxon>Jeongeupia</taxon>
    </lineage>
</organism>